<evidence type="ECO:0000256" key="3">
    <source>
        <dbReference type="HAMAP-Rule" id="MF_00146"/>
    </source>
</evidence>
<dbReference type="GeneID" id="48057490"/>
<organism evidence="4 5">
    <name type="scientific">Staphylococcus felis</name>
    <dbReference type="NCBI Taxonomy" id="46127"/>
    <lineage>
        <taxon>Bacteria</taxon>
        <taxon>Bacillati</taxon>
        <taxon>Bacillota</taxon>
        <taxon>Bacilli</taxon>
        <taxon>Bacillales</taxon>
        <taxon>Staphylococcaceae</taxon>
        <taxon>Staphylococcus</taxon>
    </lineage>
</organism>
<dbReference type="EC" id="3.5.4.30" evidence="3"/>
<feature type="site" description="Important for bifunctional activity" evidence="3">
    <location>
        <begin position="110"/>
        <end position="111"/>
    </location>
</feature>
<comment type="similarity">
    <text evidence="3">Belongs to the dCTP deaminase family.</text>
</comment>
<name>A0AAQ0HTD6_9STAP</name>
<feature type="binding site" evidence="3">
    <location>
        <begin position="121"/>
        <end position="123"/>
    </location>
    <ligand>
        <name>dCTP</name>
        <dbReference type="ChEBI" id="CHEBI:61481"/>
    </ligand>
</feature>
<dbReference type="RefSeq" id="WP_103207218.1">
    <property type="nucleotide sequence ID" value="NZ_CAJUZQ010000012.1"/>
</dbReference>
<gene>
    <name evidence="3 4" type="primary">dcd</name>
    <name evidence="4" type="ORF">DOS76_00050</name>
</gene>
<dbReference type="SUPFAM" id="SSF51283">
    <property type="entry name" value="dUTPase-like"/>
    <property type="match status" value="1"/>
</dbReference>
<feature type="binding site" evidence="3">
    <location>
        <position position="142"/>
    </location>
    <ligand>
        <name>dCTP</name>
        <dbReference type="ChEBI" id="CHEBI:61481"/>
    </ligand>
</feature>
<protein>
    <recommendedName>
        <fullName evidence="3">dCTP deaminase, dUMP-forming</fullName>
        <ecNumber evidence="3">3.5.4.30</ecNumber>
    </recommendedName>
    <alternativeName>
        <fullName evidence="3">Bifunctional dCTP deaminase:dUTPase</fullName>
    </alternativeName>
    <alternativeName>
        <fullName evidence="3">DCD-DUT</fullName>
    </alternativeName>
</protein>
<feature type="binding site" evidence="3">
    <location>
        <position position="113"/>
    </location>
    <ligand>
        <name>dCTP</name>
        <dbReference type="ChEBI" id="CHEBI:61481"/>
    </ligand>
</feature>
<feature type="active site" description="Proton donor/acceptor" evidence="3">
    <location>
        <position position="123"/>
    </location>
</feature>
<feature type="binding site" evidence="3">
    <location>
        <begin position="96"/>
        <end position="101"/>
    </location>
    <ligand>
        <name>dCTP</name>
        <dbReference type="ChEBI" id="CHEBI:61481"/>
    </ligand>
</feature>
<dbReference type="InterPro" id="IPR033704">
    <property type="entry name" value="dUTPase_trimeric"/>
</dbReference>
<dbReference type="Proteomes" id="UP000256337">
    <property type="component" value="Unassembled WGS sequence"/>
</dbReference>
<feature type="binding site" evidence="3">
    <location>
        <position position="163"/>
    </location>
    <ligand>
        <name>dCTP</name>
        <dbReference type="ChEBI" id="CHEBI:61481"/>
    </ligand>
</feature>
<dbReference type="GO" id="GO:0008829">
    <property type="term" value="F:dCTP deaminase activity"/>
    <property type="evidence" value="ECO:0007669"/>
    <property type="project" value="InterPro"/>
</dbReference>
<comment type="pathway">
    <text evidence="3">Pyrimidine metabolism; dUMP biosynthesis; dUMP from dCTP: step 1/1.</text>
</comment>
<keyword evidence="1 3" id="KW-0378">Hydrolase</keyword>
<dbReference type="EMBL" id="QKYD01000005">
    <property type="protein sequence ID" value="REI25610.1"/>
    <property type="molecule type" value="Genomic_DNA"/>
</dbReference>
<feature type="binding site" evidence="3">
    <location>
        <position position="159"/>
    </location>
    <ligand>
        <name>dCTP</name>
        <dbReference type="ChEBI" id="CHEBI:61481"/>
    </ligand>
</feature>
<feature type="binding site" evidence="3">
    <location>
        <position position="156"/>
    </location>
    <ligand>
        <name>dCTP</name>
        <dbReference type="ChEBI" id="CHEBI:61481"/>
    </ligand>
</feature>
<reference evidence="4 5" key="1">
    <citation type="journal article" date="2018" name="Vet. Microbiol.">
        <title>Characterisation of Staphylococcus felis isolated from cats using whole genome sequencing.</title>
        <authorList>
            <person name="Worthing K."/>
            <person name="Pang S."/>
            <person name="Trott D.J."/>
            <person name="Abraham S."/>
            <person name="Coombs G.W."/>
            <person name="Jordan D."/>
            <person name="McIntyre L."/>
            <person name="Davies M.R."/>
            <person name="Norris J."/>
        </authorList>
    </citation>
    <scope>NUCLEOTIDE SEQUENCE [LARGE SCALE GENOMIC DNA]</scope>
    <source>
        <strain evidence="4 5">F25</strain>
    </source>
</reference>
<dbReference type="PANTHER" id="PTHR42680:SF3">
    <property type="entry name" value="DCTP DEAMINASE"/>
    <property type="match status" value="1"/>
</dbReference>
<evidence type="ECO:0000313" key="5">
    <source>
        <dbReference type="Proteomes" id="UP000256337"/>
    </source>
</evidence>
<accession>A0AAQ0HTD6</accession>
<evidence type="ECO:0000313" key="4">
    <source>
        <dbReference type="EMBL" id="REI25610.1"/>
    </source>
</evidence>
<dbReference type="Pfam" id="PF22769">
    <property type="entry name" value="DCD"/>
    <property type="match status" value="1"/>
</dbReference>
<dbReference type="InterPro" id="IPR036157">
    <property type="entry name" value="dUTPase-like_sf"/>
</dbReference>
<dbReference type="InterPro" id="IPR011962">
    <property type="entry name" value="dCTP_deaminase"/>
</dbReference>
<dbReference type="PANTHER" id="PTHR42680">
    <property type="entry name" value="DCTP DEAMINASE"/>
    <property type="match status" value="1"/>
</dbReference>
<dbReference type="Gene3D" id="2.70.40.10">
    <property type="match status" value="1"/>
</dbReference>
<dbReference type="HAMAP" id="MF_00146">
    <property type="entry name" value="dCTP_deaminase"/>
    <property type="match status" value="1"/>
</dbReference>
<comment type="subunit">
    <text evidence="3">Homotrimer.</text>
</comment>
<comment type="catalytic activity">
    <reaction evidence="3">
        <text>dCTP + 2 H2O = dUMP + NH4(+) + diphosphate</text>
        <dbReference type="Rhea" id="RHEA:19205"/>
        <dbReference type="ChEBI" id="CHEBI:15377"/>
        <dbReference type="ChEBI" id="CHEBI:28938"/>
        <dbReference type="ChEBI" id="CHEBI:33019"/>
        <dbReference type="ChEBI" id="CHEBI:61481"/>
        <dbReference type="ChEBI" id="CHEBI:246422"/>
        <dbReference type="EC" id="3.5.4.30"/>
    </reaction>
</comment>
<dbReference type="GO" id="GO:0033973">
    <property type="term" value="F:dCTP deaminase (dUMP-forming) activity"/>
    <property type="evidence" value="ECO:0007669"/>
    <property type="project" value="UniProtKB-UniRule"/>
</dbReference>
<evidence type="ECO:0000256" key="2">
    <source>
        <dbReference type="ARBA" id="ARBA00023080"/>
    </source>
</evidence>
<dbReference type="NCBIfam" id="TIGR02274">
    <property type="entry name" value="dCTP_deam"/>
    <property type="match status" value="1"/>
</dbReference>
<comment type="function">
    <text evidence="3">Bifunctional enzyme that catalyzes both the deamination of dCTP to dUTP and the hydrolysis of dUTP to dUMP without releasing the toxic dUTP intermediate.</text>
</comment>
<dbReference type="GO" id="GO:0000166">
    <property type="term" value="F:nucleotide binding"/>
    <property type="evidence" value="ECO:0007669"/>
    <property type="project" value="UniProtKB-KW"/>
</dbReference>
<keyword evidence="3" id="KW-0547">Nucleotide-binding</keyword>
<comment type="caution">
    <text evidence="4">The sequence shown here is derived from an EMBL/GenBank/DDBJ whole genome shotgun (WGS) entry which is preliminary data.</text>
</comment>
<sequence length="181" mass="20224">MILSDRDIHQFLKQGLLKIEPCIEEHIEPASVDLTLGCHYLKPQPSKSGIQKLSEPITYEEIVQDSVVIPAHAFILATTEEYLTLPAELTGFIEGRSSVGRAGLFIQNAGWVDPGFEGKITLELYNANDFPLEVSKGQRICQIVLAMTKTTPKVVYQGKYQGQNTTTGSRFFRDWMKDGGY</sequence>
<dbReference type="GO" id="GO:0006229">
    <property type="term" value="P:dUTP biosynthetic process"/>
    <property type="evidence" value="ECO:0007669"/>
    <property type="project" value="InterPro"/>
</dbReference>
<dbReference type="GO" id="GO:0006226">
    <property type="term" value="P:dUMP biosynthetic process"/>
    <property type="evidence" value="ECO:0007669"/>
    <property type="project" value="UniProtKB-UniRule"/>
</dbReference>
<evidence type="ECO:0000256" key="1">
    <source>
        <dbReference type="ARBA" id="ARBA00022801"/>
    </source>
</evidence>
<proteinExistence type="inferred from homology"/>
<dbReference type="CDD" id="cd07557">
    <property type="entry name" value="trimeric_dUTPase"/>
    <property type="match status" value="1"/>
</dbReference>
<keyword evidence="2 3" id="KW-0546">Nucleotide metabolism</keyword>
<dbReference type="KEGG" id="sfq:C7J90_04575"/>
<dbReference type="AlphaFoldDB" id="A0AAQ0HTD6"/>